<evidence type="ECO:0000256" key="8">
    <source>
        <dbReference type="SAM" id="MobiDB-lite"/>
    </source>
</evidence>
<evidence type="ECO:0000256" key="4">
    <source>
        <dbReference type="ARBA" id="ARBA00022980"/>
    </source>
</evidence>
<dbReference type="InterPro" id="IPR020594">
    <property type="entry name" value="Ribosomal_bL9_bac/chp"/>
</dbReference>
<reference evidence="10 11" key="1">
    <citation type="journal article" date="2016" name="Nat. Commun.">
        <title>Thousands of microbial genomes shed light on interconnected biogeochemical processes in an aquifer system.</title>
        <authorList>
            <person name="Anantharaman K."/>
            <person name="Brown C.T."/>
            <person name="Hug L.A."/>
            <person name="Sharon I."/>
            <person name="Castelle C.J."/>
            <person name="Probst A.J."/>
            <person name="Thomas B.C."/>
            <person name="Singh A."/>
            <person name="Wilkins M.J."/>
            <person name="Karaoz U."/>
            <person name="Brodie E.L."/>
            <person name="Williams K.H."/>
            <person name="Hubbard S.S."/>
            <person name="Banfield J.F."/>
        </authorList>
    </citation>
    <scope>NUCLEOTIDE SEQUENCE [LARGE SCALE GENOMIC DNA]</scope>
</reference>
<keyword evidence="4 7" id="KW-0689">Ribosomal protein</keyword>
<dbReference type="InterPro" id="IPR009027">
    <property type="entry name" value="Ribosomal_bL9/RNase_H1_N"/>
</dbReference>
<dbReference type="GO" id="GO:1990904">
    <property type="term" value="C:ribonucleoprotein complex"/>
    <property type="evidence" value="ECO:0007669"/>
    <property type="project" value="UniProtKB-KW"/>
</dbReference>
<dbReference type="NCBIfam" id="TIGR00158">
    <property type="entry name" value="L9"/>
    <property type="match status" value="1"/>
</dbReference>
<comment type="caution">
    <text evidence="10">The sequence shown here is derived from an EMBL/GenBank/DDBJ whole genome shotgun (WGS) entry which is preliminary data.</text>
</comment>
<evidence type="ECO:0000256" key="2">
    <source>
        <dbReference type="ARBA" id="ARBA00022730"/>
    </source>
</evidence>
<dbReference type="InterPro" id="IPR036935">
    <property type="entry name" value="Ribosomal_bL9_N_sf"/>
</dbReference>
<evidence type="ECO:0000256" key="1">
    <source>
        <dbReference type="ARBA" id="ARBA00010605"/>
    </source>
</evidence>
<feature type="domain" description="Ribosomal protein L9" evidence="9">
    <location>
        <begin position="14"/>
        <end position="41"/>
    </location>
</feature>
<evidence type="ECO:0000313" key="11">
    <source>
        <dbReference type="Proteomes" id="UP000178684"/>
    </source>
</evidence>
<dbReference type="SUPFAM" id="SSF55658">
    <property type="entry name" value="L9 N-domain-like"/>
    <property type="match status" value="1"/>
</dbReference>
<protein>
    <recommendedName>
        <fullName evidence="6 7">Large ribosomal subunit protein bL9</fullName>
    </recommendedName>
</protein>
<keyword evidence="2 7" id="KW-0699">rRNA-binding</keyword>
<dbReference type="PROSITE" id="PS00651">
    <property type="entry name" value="RIBOSOMAL_L9"/>
    <property type="match status" value="1"/>
</dbReference>
<sequence>MAQIILLKDVPKVGQRGDVKEVSDGFFRHFLLPKKLAELATREKIKKHEEEQKARGKEKEKIEKKSSEEIGRLDGKVLTFLSKATDKGSLYKAISAKNIEEKLREGGFREVSENWIKMEKPLKEIGEVEIDIENPSGERAKLKIEIKPLEN</sequence>
<accession>A0A1F5X2Y1</accession>
<evidence type="ECO:0000256" key="6">
    <source>
        <dbReference type="ARBA" id="ARBA00035292"/>
    </source>
</evidence>
<organism evidence="10 11">
    <name type="scientific">Candidatus Giovannonibacteria bacterium RIFCSPLOWO2_01_FULL_46_13</name>
    <dbReference type="NCBI Taxonomy" id="1798352"/>
    <lineage>
        <taxon>Bacteria</taxon>
        <taxon>Candidatus Giovannoniibacteriota</taxon>
    </lineage>
</organism>
<keyword evidence="3 7" id="KW-0694">RNA-binding</keyword>
<name>A0A1F5X2Y1_9BACT</name>
<dbReference type="PANTHER" id="PTHR21368">
    <property type="entry name" value="50S RIBOSOMAL PROTEIN L9"/>
    <property type="match status" value="1"/>
</dbReference>
<dbReference type="HAMAP" id="MF_00503">
    <property type="entry name" value="Ribosomal_bL9"/>
    <property type="match status" value="1"/>
</dbReference>
<feature type="region of interest" description="Disordered" evidence="8">
    <location>
        <begin position="45"/>
        <end position="66"/>
    </location>
</feature>
<dbReference type="EMBL" id="MFIE01000025">
    <property type="protein sequence ID" value="OGF82244.1"/>
    <property type="molecule type" value="Genomic_DNA"/>
</dbReference>
<proteinExistence type="inferred from homology"/>
<dbReference type="AlphaFoldDB" id="A0A1F5X2Y1"/>
<dbReference type="Pfam" id="PF01281">
    <property type="entry name" value="Ribosomal_L9_N"/>
    <property type="match status" value="1"/>
</dbReference>
<gene>
    <name evidence="7" type="primary">rplI</name>
    <name evidence="10" type="ORF">A3B18_03830</name>
</gene>
<dbReference type="InterPro" id="IPR036791">
    <property type="entry name" value="Ribosomal_bL9_C_sf"/>
</dbReference>
<dbReference type="Gene3D" id="3.40.5.10">
    <property type="entry name" value="Ribosomal protein L9, N-terminal domain"/>
    <property type="match status" value="1"/>
</dbReference>
<evidence type="ECO:0000259" key="9">
    <source>
        <dbReference type="PROSITE" id="PS00651"/>
    </source>
</evidence>
<dbReference type="InterPro" id="IPR020069">
    <property type="entry name" value="Ribosomal_bL9_C"/>
</dbReference>
<dbReference type="InterPro" id="IPR020070">
    <property type="entry name" value="Ribosomal_bL9_N"/>
</dbReference>
<comment type="function">
    <text evidence="7">Binds to the 23S rRNA.</text>
</comment>
<dbReference type="InterPro" id="IPR000244">
    <property type="entry name" value="Ribosomal_bL9"/>
</dbReference>
<dbReference type="Proteomes" id="UP000178684">
    <property type="component" value="Unassembled WGS sequence"/>
</dbReference>
<evidence type="ECO:0000256" key="7">
    <source>
        <dbReference type="HAMAP-Rule" id="MF_00503"/>
    </source>
</evidence>
<comment type="similarity">
    <text evidence="1 7">Belongs to the bacterial ribosomal protein bL9 family.</text>
</comment>
<evidence type="ECO:0000313" key="10">
    <source>
        <dbReference type="EMBL" id="OGF82244.1"/>
    </source>
</evidence>
<dbReference type="GO" id="GO:0006412">
    <property type="term" value="P:translation"/>
    <property type="evidence" value="ECO:0007669"/>
    <property type="project" value="UniProtKB-UniRule"/>
</dbReference>
<dbReference type="GO" id="GO:0003735">
    <property type="term" value="F:structural constituent of ribosome"/>
    <property type="evidence" value="ECO:0007669"/>
    <property type="project" value="InterPro"/>
</dbReference>
<dbReference type="GO" id="GO:0005840">
    <property type="term" value="C:ribosome"/>
    <property type="evidence" value="ECO:0007669"/>
    <property type="project" value="UniProtKB-KW"/>
</dbReference>
<dbReference type="Pfam" id="PF03948">
    <property type="entry name" value="Ribosomal_L9_C"/>
    <property type="match status" value="1"/>
</dbReference>
<dbReference type="Gene3D" id="3.10.430.100">
    <property type="entry name" value="Ribosomal protein L9, C-terminal domain"/>
    <property type="match status" value="1"/>
</dbReference>
<evidence type="ECO:0000256" key="3">
    <source>
        <dbReference type="ARBA" id="ARBA00022884"/>
    </source>
</evidence>
<evidence type="ECO:0000256" key="5">
    <source>
        <dbReference type="ARBA" id="ARBA00023274"/>
    </source>
</evidence>
<dbReference type="GO" id="GO:0019843">
    <property type="term" value="F:rRNA binding"/>
    <property type="evidence" value="ECO:0007669"/>
    <property type="project" value="UniProtKB-UniRule"/>
</dbReference>
<keyword evidence="5 7" id="KW-0687">Ribonucleoprotein</keyword>
<dbReference type="SUPFAM" id="SSF55653">
    <property type="entry name" value="Ribosomal protein L9 C-domain"/>
    <property type="match status" value="1"/>
</dbReference>